<comment type="caution">
    <text evidence="1">The sequence shown here is derived from an EMBL/GenBank/DDBJ whole genome shotgun (WGS) entry which is preliminary data.</text>
</comment>
<evidence type="ECO:0000313" key="1">
    <source>
        <dbReference type="EMBL" id="MDJ1180218.1"/>
    </source>
</evidence>
<organism evidence="1 2">
    <name type="scientific">Roseofilum halophilum BLCC-M91</name>
    <dbReference type="NCBI Taxonomy" id="3022259"/>
    <lineage>
        <taxon>Bacteria</taxon>
        <taxon>Bacillati</taxon>
        <taxon>Cyanobacteriota</taxon>
        <taxon>Cyanophyceae</taxon>
        <taxon>Desertifilales</taxon>
        <taxon>Desertifilaceae</taxon>
        <taxon>Roseofilum</taxon>
        <taxon>Roseofilum halophilum</taxon>
    </lineage>
</organism>
<evidence type="ECO:0000313" key="2">
    <source>
        <dbReference type="Proteomes" id="UP001231370"/>
    </source>
</evidence>
<reference evidence="1 2" key="1">
    <citation type="submission" date="2023-01" db="EMBL/GenBank/DDBJ databases">
        <title>Novel diversity within Roseofilum (Cyanobacteria; Desertifilaceae) from marine benthic mats with descriptions of four novel species.</title>
        <authorList>
            <person name="Wang Y."/>
            <person name="Berthold D.E."/>
            <person name="Hu J."/>
            <person name="Lefler F.W."/>
            <person name="Laughinghouse H.D. IV."/>
        </authorList>
    </citation>
    <scope>NUCLEOTIDE SEQUENCE [LARGE SCALE GENOMIC DNA]</scope>
    <source>
        <strain evidence="1 2">BLCC-M91</strain>
    </source>
</reference>
<dbReference type="RefSeq" id="WP_283763518.1">
    <property type="nucleotide sequence ID" value="NZ_JAQPOK010000111.1"/>
</dbReference>
<gene>
    <name evidence="1" type="ORF">PJF56_15245</name>
</gene>
<proteinExistence type="predicted"/>
<dbReference type="EMBL" id="JAQPOK010000111">
    <property type="protein sequence ID" value="MDJ1180218.1"/>
    <property type="molecule type" value="Genomic_DNA"/>
</dbReference>
<name>A0ABT7BPL2_9CYAN</name>
<accession>A0ABT7BPL2</accession>
<dbReference type="Proteomes" id="UP001231370">
    <property type="component" value="Unassembled WGS sequence"/>
</dbReference>
<sequence length="55" mass="6326">METLPDEQTMLEILELAKDFEHSTRELSEQSMAIAIAYEKQVRESQETQSKPATI</sequence>
<keyword evidence="2" id="KW-1185">Reference proteome</keyword>
<protein>
    <submittedName>
        <fullName evidence="1">Uncharacterized protein</fullName>
    </submittedName>
</protein>